<keyword evidence="5" id="KW-1185">Reference proteome</keyword>
<dbReference type="RefSeq" id="WP_238726422.1">
    <property type="nucleotide sequence ID" value="NZ_JAHQCX010000003.1"/>
</dbReference>
<dbReference type="PANTHER" id="PTHR11941">
    <property type="entry name" value="ENOYL-COA HYDRATASE-RELATED"/>
    <property type="match status" value="1"/>
</dbReference>
<organism evidence="4 5">
    <name type="scientific">Diplocloster modestus</name>
    <dbReference type="NCBI Taxonomy" id="2850322"/>
    <lineage>
        <taxon>Bacteria</taxon>
        <taxon>Bacillati</taxon>
        <taxon>Bacillota</taxon>
        <taxon>Clostridia</taxon>
        <taxon>Lachnospirales</taxon>
        <taxon>Lachnospiraceae</taxon>
        <taxon>Diplocloster</taxon>
    </lineage>
</organism>
<dbReference type="PROSITE" id="PS00166">
    <property type="entry name" value="ENOYL_COA_HYDRATASE"/>
    <property type="match status" value="1"/>
</dbReference>
<comment type="caution">
    <text evidence="4">The sequence shown here is derived from an EMBL/GenBank/DDBJ whole genome shotgun (WGS) entry which is preliminary data.</text>
</comment>
<name>A0ABS6K4M1_9FIRM</name>
<dbReference type="Gene3D" id="3.90.226.10">
    <property type="entry name" value="2-enoyl-CoA Hydratase, Chain A, domain 1"/>
    <property type="match status" value="1"/>
</dbReference>
<dbReference type="InterPro" id="IPR014748">
    <property type="entry name" value="Enoyl-CoA_hydra_C"/>
</dbReference>
<dbReference type="CDD" id="cd06558">
    <property type="entry name" value="crotonase-like"/>
    <property type="match status" value="1"/>
</dbReference>
<evidence type="ECO:0000313" key="4">
    <source>
        <dbReference type="EMBL" id="MBU9725496.1"/>
    </source>
</evidence>
<evidence type="ECO:0000313" key="5">
    <source>
        <dbReference type="Proteomes" id="UP001314681"/>
    </source>
</evidence>
<evidence type="ECO:0000256" key="3">
    <source>
        <dbReference type="RuleBase" id="RU003707"/>
    </source>
</evidence>
<dbReference type="SUPFAM" id="SSF52096">
    <property type="entry name" value="ClpP/crotonase"/>
    <property type="match status" value="1"/>
</dbReference>
<sequence>MKQRDLKGTLVEKRDGVGIVFLNRPDKLNALNSDIIEDLLYLMDAFEEDPEVRAVILTGVGKAFCAGGDIGSEAQMDTIGAFHGGITGNKLMSRIETCRLPVIAAINGYCLGGGFEMALACDIRLAADTAKIGLTEVTLGVIPGSGGTQRLPRLIGNSKAKMVMFSGEKYKGERALQMGLVDQLFPAGCLLDEAVAYASKIAKMPPLALEYIKIAVDQGSQMDLDRGLLLESSLFAHLYGTEDQTEAMNAFLEKREHKPFQGK</sequence>
<dbReference type="PANTHER" id="PTHR11941:SF54">
    <property type="entry name" value="ENOYL-COA HYDRATASE, MITOCHONDRIAL"/>
    <property type="match status" value="1"/>
</dbReference>
<dbReference type="InterPro" id="IPR018376">
    <property type="entry name" value="Enoyl-CoA_hyd/isom_CS"/>
</dbReference>
<comment type="similarity">
    <text evidence="1 3">Belongs to the enoyl-CoA hydratase/isomerase family.</text>
</comment>
<dbReference type="EMBL" id="JAHQCX010000003">
    <property type="protein sequence ID" value="MBU9725496.1"/>
    <property type="molecule type" value="Genomic_DNA"/>
</dbReference>
<dbReference type="Gene3D" id="1.10.12.10">
    <property type="entry name" value="Lyase 2-enoyl-coa Hydratase, Chain A, domain 2"/>
    <property type="match status" value="1"/>
</dbReference>
<dbReference type="InterPro" id="IPR001753">
    <property type="entry name" value="Enoyl-CoA_hydra/iso"/>
</dbReference>
<dbReference type="Pfam" id="PF00378">
    <property type="entry name" value="ECH_1"/>
    <property type="match status" value="1"/>
</dbReference>
<gene>
    <name evidence="4" type="ORF">KTH90_05650</name>
</gene>
<accession>A0ABS6K4M1</accession>
<dbReference type="Proteomes" id="UP001314681">
    <property type="component" value="Unassembled WGS sequence"/>
</dbReference>
<proteinExistence type="inferred from homology"/>
<evidence type="ECO:0000256" key="1">
    <source>
        <dbReference type="ARBA" id="ARBA00005254"/>
    </source>
</evidence>
<keyword evidence="2" id="KW-0456">Lyase</keyword>
<evidence type="ECO:0000256" key="2">
    <source>
        <dbReference type="ARBA" id="ARBA00023239"/>
    </source>
</evidence>
<dbReference type="InterPro" id="IPR029045">
    <property type="entry name" value="ClpP/crotonase-like_dom_sf"/>
</dbReference>
<protein>
    <submittedName>
        <fullName evidence="4">Enoyl-CoA hydratase/isomerase family protein</fullName>
    </submittedName>
</protein>
<reference evidence="4 5" key="1">
    <citation type="submission" date="2021-06" db="EMBL/GenBank/DDBJ databases">
        <title>Description of novel taxa of the family Lachnospiraceae.</title>
        <authorList>
            <person name="Chaplin A.V."/>
            <person name="Sokolova S.R."/>
            <person name="Pikina A.P."/>
            <person name="Korzhanova M."/>
            <person name="Belova V."/>
            <person name="Korostin D."/>
            <person name="Efimov B.A."/>
        </authorList>
    </citation>
    <scope>NUCLEOTIDE SEQUENCE [LARGE SCALE GENOMIC DNA]</scope>
    <source>
        <strain evidence="4 5">ASD4241</strain>
    </source>
</reference>